<name>A0A8S4A3J8_9EUPU</name>
<evidence type="ECO:0000313" key="9">
    <source>
        <dbReference type="EMBL" id="CAG5136357.1"/>
    </source>
</evidence>
<dbReference type="AlphaFoldDB" id="A0A8S4A3J8"/>
<dbReference type="Proteomes" id="UP000678393">
    <property type="component" value="Unassembled WGS sequence"/>
</dbReference>
<evidence type="ECO:0000256" key="3">
    <source>
        <dbReference type="ARBA" id="ARBA00022692"/>
    </source>
</evidence>
<evidence type="ECO:0000256" key="5">
    <source>
        <dbReference type="ARBA" id="ARBA00023136"/>
    </source>
</evidence>
<reference evidence="9" key="1">
    <citation type="submission" date="2021-04" db="EMBL/GenBank/DDBJ databases">
        <authorList>
            <consortium name="Molecular Ecology Group"/>
        </authorList>
    </citation>
    <scope>NUCLEOTIDE SEQUENCE</scope>
</reference>
<evidence type="ECO:0000256" key="2">
    <source>
        <dbReference type="ARBA" id="ARBA00022448"/>
    </source>
</evidence>
<feature type="transmembrane region" description="Helical" evidence="8">
    <location>
        <begin position="94"/>
        <end position="111"/>
    </location>
</feature>
<dbReference type="GO" id="GO:0015375">
    <property type="term" value="F:glycine:sodium symporter activity"/>
    <property type="evidence" value="ECO:0007669"/>
    <property type="project" value="TreeGrafter"/>
</dbReference>
<evidence type="ECO:0000256" key="8">
    <source>
        <dbReference type="SAM" id="Phobius"/>
    </source>
</evidence>
<dbReference type="OrthoDB" id="6581954at2759"/>
<evidence type="ECO:0000313" key="10">
    <source>
        <dbReference type="Proteomes" id="UP000678393"/>
    </source>
</evidence>
<keyword evidence="7" id="KW-0769">Symport</keyword>
<proteinExistence type="inferred from homology"/>
<keyword evidence="2 7" id="KW-0813">Transport</keyword>
<feature type="binding site" evidence="6">
    <location>
        <position position="107"/>
    </location>
    <ligand>
        <name>Na(+)</name>
        <dbReference type="ChEBI" id="CHEBI:29101"/>
        <label>1</label>
    </ligand>
</feature>
<evidence type="ECO:0000256" key="4">
    <source>
        <dbReference type="ARBA" id="ARBA00022989"/>
    </source>
</evidence>
<accession>A0A8S4A3J8</accession>
<dbReference type="PROSITE" id="PS00754">
    <property type="entry name" value="NA_NEUROTRAN_SYMP_2"/>
    <property type="match status" value="1"/>
</dbReference>
<evidence type="ECO:0000256" key="7">
    <source>
        <dbReference type="RuleBase" id="RU003732"/>
    </source>
</evidence>
<keyword evidence="3 7" id="KW-0812">Transmembrane</keyword>
<dbReference type="PROSITE" id="PS50267">
    <property type="entry name" value="NA_NEUROTRAN_SYMP_3"/>
    <property type="match status" value="1"/>
</dbReference>
<comment type="subcellular location">
    <subcellularLocation>
        <location evidence="1">Membrane</location>
        <topology evidence="1">Multi-pass membrane protein</topology>
    </subcellularLocation>
</comment>
<comment type="caution">
    <text evidence="9">The sequence shown here is derived from an EMBL/GenBank/DDBJ whole genome shotgun (WGS) entry which is preliminary data.</text>
</comment>
<keyword evidence="5 8" id="KW-0472">Membrane</keyword>
<dbReference type="Pfam" id="PF00209">
    <property type="entry name" value="SNF"/>
    <property type="match status" value="1"/>
</dbReference>
<feature type="binding site" evidence="6">
    <location>
        <position position="103"/>
    </location>
    <ligand>
        <name>Na(+)</name>
        <dbReference type="ChEBI" id="CHEBI:29101"/>
        <label>1</label>
    </ligand>
</feature>
<feature type="non-terminal residue" evidence="9">
    <location>
        <position position="213"/>
    </location>
</feature>
<feature type="binding site" evidence="6">
    <location>
        <position position="100"/>
    </location>
    <ligand>
        <name>Na(+)</name>
        <dbReference type="ChEBI" id="CHEBI:29101"/>
        <label>1</label>
    </ligand>
</feature>
<sequence length="213" mass="24058">RGTQVNHQHRFREGMCMKTLGVGDGLENTQSKRSTIAWYKEDFSEAALEDNSAQDQLVQDVSSTAVLTRLDDDVEEEEPKEVDDRGNWSGRFDFLMSLLGYSVGLGNVWRFPYLAYSNGGGAFLFPFILMFLLLGFPLMFLELSFGQFAALGPAAIFDRICPIFNGIGLAMVAVSCMVAFYYTVLIGWAFLYMFKSFTSELPWERCHPDWASQ</sequence>
<feature type="transmembrane region" description="Helical" evidence="8">
    <location>
        <begin position="123"/>
        <end position="145"/>
    </location>
</feature>
<dbReference type="EMBL" id="CAJHNH020008523">
    <property type="protein sequence ID" value="CAG5136357.1"/>
    <property type="molecule type" value="Genomic_DNA"/>
</dbReference>
<organism evidence="9 10">
    <name type="scientific">Candidula unifasciata</name>
    <dbReference type="NCBI Taxonomy" id="100452"/>
    <lineage>
        <taxon>Eukaryota</taxon>
        <taxon>Metazoa</taxon>
        <taxon>Spiralia</taxon>
        <taxon>Lophotrochozoa</taxon>
        <taxon>Mollusca</taxon>
        <taxon>Gastropoda</taxon>
        <taxon>Heterobranchia</taxon>
        <taxon>Euthyneura</taxon>
        <taxon>Panpulmonata</taxon>
        <taxon>Eupulmonata</taxon>
        <taxon>Stylommatophora</taxon>
        <taxon>Helicina</taxon>
        <taxon>Helicoidea</taxon>
        <taxon>Geomitridae</taxon>
        <taxon>Candidula</taxon>
    </lineage>
</organism>
<evidence type="ECO:0000256" key="1">
    <source>
        <dbReference type="ARBA" id="ARBA00004141"/>
    </source>
</evidence>
<feature type="non-terminal residue" evidence="9">
    <location>
        <position position="1"/>
    </location>
</feature>
<keyword evidence="6" id="KW-0479">Metal-binding</keyword>
<dbReference type="InterPro" id="IPR037272">
    <property type="entry name" value="SNS_sf"/>
</dbReference>
<gene>
    <name evidence="9" type="ORF">CUNI_LOCUS21915</name>
</gene>
<keyword evidence="10" id="KW-1185">Reference proteome</keyword>
<dbReference type="SUPFAM" id="SSF161070">
    <property type="entry name" value="SNF-like"/>
    <property type="match status" value="1"/>
</dbReference>
<comment type="similarity">
    <text evidence="7">Belongs to the sodium:neurotransmitter symporter (SNF) (TC 2.A.22) family.</text>
</comment>
<evidence type="ECO:0000256" key="6">
    <source>
        <dbReference type="PIRSR" id="PIRSR600175-1"/>
    </source>
</evidence>
<dbReference type="GO" id="GO:0046872">
    <property type="term" value="F:metal ion binding"/>
    <property type="evidence" value="ECO:0007669"/>
    <property type="project" value="UniProtKB-KW"/>
</dbReference>
<feature type="transmembrane region" description="Helical" evidence="8">
    <location>
        <begin position="166"/>
        <end position="194"/>
    </location>
</feature>
<dbReference type="PROSITE" id="PS00610">
    <property type="entry name" value="NA_NEUROTRAN_SYMP_1"/>
    <property type="match status" value="1"/>
</dbReference>
<dbReference type="PANTHER" id="PTHR11616:SF313">
    <property type="entry name" value="TRANSPORTER"/>
    <property type="match status" value="1"/>
</dbReference>
<keyword evidence="6" id="KW-0915">Sodium</keyword>
<dbReference type="InterPro" id="IPR000175">
    <property type="entry name" value="Na/ntran_symport"/>
</dbReference>
<dbReference type="GO" id="GO:0005886">
    <property type="term" value="C:plasma membrane"/>
    <property type="evidence" value="ECO:0007669"/>
    <property type="project" value="TreeGrafter"/>
</dbReference>
<keyword evidence="4 8" id="KW-1133">Transmembrane helix</keyword>
<dbReference type="PRINTS" id="PR00176">
    <property type="entry name" value="NANEUSMPORT"/>
</dbReference>
<dbReference type="PANTHER" id="PTHR11616">
    <property type="entry name" value="SODIUM/CHLORIDE DEPENDENT TRANSPORTER"/>
    <property type="match status" value="1"/>
</dbReference>
<protein>
    <recommendedName>
        <fullName evidence="7">Transporter</fullName>
    </recommendedName>
</protein>